<dbReference type="InterPro" id="IPR003010">
    <property type="entry name" value="C-N_Hydrolase"/>
</dbReference>
<dbReference type="EMBL" id="JAOYFB010000039">
    <property type="protein sequence ID" value="KAK4030515.1"/>
    <property type="molecule type" value="Genomic_DNA"/>
</dbReference>
<evidence type="ECO:0000313" key="3">
    <source>
        <dbReference type="EMBL" id="KAK4030515.1"/>
    </source>
</evidence>
<organism evidence="3 4">
    <name type="scientific">Daphnia magna</name>
    <dbReference type="NCBI Taxonomy" id="35525"/>
    <lineage>
        <taxon>Eukaryota</taxon>
        <taxon>Metazoa</taxon>
        <taxon>Ecdysozoa</taxon>
        <taxon>Arthropoda</taxon>
        <taxon>Crustacea</taxon>
        <taxon>Branchiopoda</taxon>
        <taxon>Diplostraca</taxon>
        <taxon>Cladocera</taxon>
        <taxon>Anomopoda</taxon>
        <taxon>Daphniidae</taxon>
        <taxon>Daphnia</taxon>
    </lineage>
</organism>
<dbReference type="PANTHER" id="PTHR43674:SF2">
    <property type="entry name" value="BETA-UREIDOPROPIONASE"/>
    <property type="match status" value="1"/>
</dbReference>
<dbReference type="Pfam" id="PF00795">
    <property type="entry name" value="CN_hydrolase"/>
    <property type="match status" value="1"/>
</dbReference>
<gene>
    <name evidence="3" type="ORF">OUZ56_023758</name>
</gene>
<proteinExistence type="predicted"/>
<dbReference type="Proteomes" id="UP001234178">
    <property type="component" value="Unassembled WGS sequence"/>
</dbReference>
<evidence type="ECO:0000256" key="1">
    <source>
        <dbReference type="ARBA" id="ARBA00022801"/>
    </source>
</evidence>
<dbReference type="Gene3D" id="3.60.110.10">
    <property type="entry name" value="Carbon-nitrogen hydrolase"/>
    <property type="match status" value="1"/>
</dbReference>
<dbReference type="InterPro" id="IPR050345">
    <property type="entry name" value="Aliph_Amidase/BUP"/>
</dbReference>
<dbReference type="PROSITE" id="PS50263">
    <property type="entry name" value="CN_HYDROLASE"/>
    <property type="match status" value="1"/>
</dbReference>
<comment type="caution">
    <text evidence="3">The sequence shown here is derived from an EMBL/GenBank/DDBJ whole genome shotgun (WGS) entry which is preliminary data.</text>
</comment>
<dbReference type="CDD" id="cd07587">
    <property type="entry name" value="ML_beta-AS"/>
    <property type="match status" value="1"/>
</dbReference>
<reference evidence="3 4" key="1">
    <citation type="journal article" date="2023" name="Nucleic Acids Res.">
        <title>The hologenome of Daphnia magna reveals possible DNA methylation and microbiome-mediated evolution of the host genome.</title>
        <authorList>
            <person name="Chaturvedi A."/>
            <person name="Li X."/>
            <person name="Dhandapani V."/>
            <person name="Marshall H."/>
            <person name="Kissane S."/>
            <person name="Cuenca-Cambronero M."/>
            <person name="Asole G."/>
            <person name="Calvet F."/>
            <person name="Ruiz-Romero M."/>
            <person name="Marangio P."/>
            <person name="Guigo R."/>
            <person name="Rago D."/>
            <person name="Mirbahai L."/>
            <person name="Eastwood N."/>
            <person name="Colbourne J.K."/>
            <person name="Zhou J."/>
            <person name="Mallon E."/>
            <person name="Orsini L."/>
        </authorList>
    </citation>
    <scope>NUCLEOTIDE SEQUENCE [LARGE SCALE GENOMIC DNA]</scope>
    <source>
        <strain evidence="3">LRV0_1</strain>
    </source>
</reference>
<dbReference type="PANTHER" id="PTHR43674">
    <property type="entry name" value="NITRILASE C965.09-RELATED"/>
    <property type="match status" value="1"/>
</dbReference>
<keyword evidence="4" id="KW-1185">Reference proteome</keyword>
<accession>A0ABR0AZE7</accession>
<feature type="domain" description="CN hydrolase" evidence="2">
    <location>
        <begin position="68"/>
        <end position="340"/>
    </location>
</feature>
<name>A0ABR0AZE7_9CRUS</name>
<sequence length="386" mass="43496">MSQQFISVEESLKKHLPEEDRKEVFRILYGRELPELDLTVGATNPLNLELKGYSFSAELEGLRPPRRVRVGLIQNSIVLPTTEPIAAQRDALLSKIGQIIGVAHVNGVNIICMQEAWNMPFAFCTREKHPWCEFAESAENGPTTVFLQELAKRYNMVIVSSILERDEDHGDTIWNTCVVISNSGKVMGKSRKNHIPRVGDFNESTYYMEGNLGHPVFETQFGKIAINICYGRHHPQNWMMYGINGAEIVFNPSATVGGLSEPMWSIEARNAAIANSYFTCAINRVGTEVFPNEFSSADGRPAHRDFGHFYGSSYVAAPDGSRTPGLSRVNDGLLVAELDLNLCRQVKDKWGFRMTQRLDLYSRSLERAIQPDFKPQIVRENMTHQN</sequence>
<keyword evidence="1" id="KW-0378">Hydrolase</keyword>
<evidence type="ECO:0000313" key="4">
    <source>
        <dbReference type="Proteomes" id="UP001234178"/>
    </source>
</evidence>
<evidence type="ECO:0000259" key="2">
    <source>
        <dbReference type="PROSITE" id="PS50263"/>
    </source>
</evidence>
<dbReference type="InterPro" id="IPR036526">
    <property type="entry name" value="C-N_Hydrolase_sf"/>
</dbReference>
<protein>
    <recommendedName>
        <fullName evidence="2">CN hydrolase domain-containing protein</fullName>
    </recommendedName>
</protein>
<dbReference type="SUPFAM" id="SSF56317">
    <property type="entry name" value="Carbon-nitrogen hydrolase"/>
    <property type="match status" value="1"/>
</dbReference>